<evidence type="ECO:0000313" key="4">
    <source>
        <dbReference type="EMBL" id="GAH09810.1"/>
    </source>
</evidence>
<sequence>MLATPGFIDSHTHLAFGGSREKDFAMKLEGKTYLEILEAGGGILNTLRSTRKATQGELCSNAFSYAESMLSMGTTTIEAKSGYGLNTENEVKMLRAIEELRTKIPVDLISTFLGAHAIPPEFEGRTENYVDLLINEMIPAVVESKLAE</sequence>
<dbReference type="GO" id="GO:0046872">
    <property type="term" value="F:metal ion binding"/>
    <property type="evidence" value="ECO:0007669"/>
    <property type="project" value="UniProtKB-KW"/>
</dbReference>
<evidence type="ECO:0000256" key="2">
    <source>
        <dbReference type="ARBA" id="ARBA00022801"/>
    </source>
</evidence>
<dbReference type="Pfam" id="PF01979">
    <property type="entry name" value="Amidohydro_1"/>
    <property type="match status" value="1"/>
</dbReference>
<dbReference type="GO" id="GO:0005737">
    <property type="term" value="C:cytoplasm"/>
    <property type="evidence" value="ECO:0007669"/>
    <property type="project" value="InterPro"/>
</dbReference>
<proteinExistence type="predicted"/>
<dbReference type="EMBL" id="BART01037664">
    <property type="protein sequence ID" value="GAH09810.1"/>
    <property type="molecule type" value="Genomic_DNA"/>
</dbReference>
<dbReference type="InterPro" id="IPR005920">
    <property type="entry name" value="HutI"/>
</dbReference>
<dbReference type="AlphaFoldDB" id="X1DNG9"/>
<evidence type="ECO:0000256" key="1">
    <source>
        <dbReference type="ARBA" id="ARBA00022723"/>
    </source>
</evidence>
<feature type="non-terminal residue" evidence="4">
    <location>
        <position position="148"/>
    </location>
</feature>
<dbReference type="PANTHER" id="PTHR42752:SF1">
    <property type="entry name" value="IMIDAZOLONEPROPIONASE-RELATED"/>
    <property type="match status" value="1"/>
</dbReference>
<dbReference type="InterPro" id="IPR032466">
    <property type="entry name" value="Metal_Hydrolase"/>
</dbReference>
<accession>X1DNG9</accession>
<gene>
    <name evidence="4" type="ORF">S01H4_62895</name>
</gene>
<dbReference type="GO" id="GO:0019556">
    <property type="term" value="P:L-histidine catabolic process to glutamate and formamide"/>
    <property type="evidence" value="ECO:0007669"/>
    <property type="project" value="InterPro"/>
</dbReference>
<dbReference type="InterPro" id="IPR006680">
    <property type="entry name" value="Amidohydro-rel"/>
</dbReference>
<dbReference type="GO" id="GO:0050480">
    <property type="term" value="F:imidazolonepropionase activity"/>
    <property type="evidence" value="ECO:0007669"/>
    <property type="project" value="TreeGrafter"/>
</dbReference>
<keyword evidence="2" id="KW-0378">Hydrolase</keyword>
<name>X1DNG9_9ZZZZ</name>
<reference evidence="4" key="1">
    <citation type="journal article" date="2014" name="Front. Microbiol.">
        <title>High frequency of phylogenetically diverse reductive dehalogenase-homologous genes in deep subseafloor sedimentary metagenomes.</title>
        <authorList>
            <person name="Kawai M."/>
            <person name="Futagami T."/>
            <person name="Toyoda A."/>
            <person name="Takaki Y."/>
            <person name="Nishi S."/>
            <person name="Hori S."/>
            <person name="Arai W."/>
            <person name="Tsubouchi T."/>
            <person name="Morono Y."/>
            <person name="Uchiyama I."/>
            <person name="Ito T."/>
            <person name="Fujiyama A."/>
            <person name="Inagaki F."/>
            <person name="Takami H."/>
        </authorList>
    </citation>
    <scope>NUCLEOTIDE SEQUENCE</scope>
    <source>
        <strain evidence="4">Expedition CK06-06</strain>
    </source>
</reference>
<dbReference type="Gene3D" id="3.20.20.140">
    <property type="entry name" value="Metal-dependent hydrolases"/>
    <property type="match status" value="1"/>
</dbReference>
<feature type="domain" description="Amidohydrolase-related" evidence="3">
    <location>
        <begin position="3"/>
        <end position="100"/>
    </location>
</feature>
<dbReference type="SUPFAM" id="SSF51556">
    <property type="entry name" value="Metallo-dependent hydrolases"/>
    <property type="match status" value="1"/>
</dbReference>
<comment type="caution">
    <text evidence="4">The sequence shown here is derived from an EMBL/GenBank/DDBJ whole genome shotgun (WGS) entry which is preliminary data.</text>
</comment>
<dbReference type="PANTHER" id="PTHR42752">
    <property type="entry name" value="IMIDAZOLONEPROPIONASE"/>
    <property type="match status" value="1"/>
</dbReference>
<evidence type="ECO:0000259" key="3">
    <source>
        <dbReference type="Pfam" id="PF01979"/>
    </source>
</evidence>
<keyword evidence="1" id="KW-0479">Metal-binding</keyword>
<organism evidence="4">
    <name type="scientific">marine sediment metagenome</name>
    <dbReference type="NCBI Taxonomy" id="412755"/>
    <lineage>
        <taxon>unclassified sequences</taxon>
        <taxon>metagenomes</taxon>
        <taxon>ecological metagenomes</taxon>
    </lineage>
</organism>
<protein>
    <recommendedName>
        <fullName evidence="3">Amidohydrolase-related domain-containing protein</fullName>
    </recommendedName>
</protein>